<evidence type="ECO:0000313" key="2">
    <source>
        <dbReference type="Proteomes" id="UP000523447"/>
    </source>
</evidence>
<dbReference type="RefSeq" id="WP_040721649.1">
    <property type="nucleotide sequence ID" value="NZ_CAWPHS010000013.1"/>
</dbReference>
<protein>
    <submittedName>
        <fullName evidence="1">DUF2938 family protein</fullName>
    </submittedName>
</protein>
<keyword evidence="2" id="KW-1185">Reference proteome</keyword>
<proteinExistence type="predicted"/>
<reference evidence="1 2" key="1">
    <citation type="submission" date="2020-04" db="EMBL/GenBank/DDBJ databases">
        <title>MicrobeNet Type strains.</title>
        <authorList>
            <person name="Nicholson A.C."/>
        </authorList>
    </citation>
    <scope>NUCLEOTIDE SEQUENCE [LARGE SCALE GENOMIC DNA]</scope>
    <source>
        <strain evidence="1 2">DSM 44445</strain>
    </source>
</reference>
<dbReference type="Pfam" id="PF11158">
    <property type="entry name" value="DUF2938"/>
    <property type="match status" value="1"/>
</dbReference>
<evidence type="ECO:0000313" key="1">
    <source>
        <dbReference type="EMBL" id="NKY87699.1"/>
    </source>
</evidence>
<dbReference type="Proteomes" id="UP000523447">
    <property type="component" value="Unassembled WGS sequence"/>
</dbReference>
<gene>
    <name evidence="1" type="ORF">HGA07_18945</name>
</gene>
<dbReference type="EMBL" id="JAAXPE010000020">
    <property type="protein sequence ID" value="NKY87699.1"/>
    <property type="molecule type" value="Genomic_DNA"/>
</dbReference>
<name>A0A7X6LZW4_9NOCA</name>
<sequence>MKRAIRIIVTGVTATAFMDAAAFALHKAFGVVSLDYRLVGRWLGHMPRGRFAHGSIVAAPPIPGERQLGYAAHYAIGVGFAGVLDTVAGGRPGPGTAMAVGLGSVAAPWLVMQPAFGMGVAASKTANPVRARVGSLRAHAIHGAGLWVGGKLAAAITGGMRG</sequence>
<dbReference type="InterPro" id="IPR021329">
    <property type="entry name" value="DUF2938"/>
</dbReference>
<organism evidence="1 2">
    <name type="scientific">Nocardia veterana</name>
    <dbReference type="NCBI Taxonomy" id="132249"/>
    <lineage>
        <taxon>Bacteria</taxon>
        <taxon>Bacillati</taxon>
        <taxon>Actinomycetota</taxon>
        <taxon>Actinomycetes</taxon>
        <taxon>Mycobacteriales</taxon>
        <taxon>Nocardiaceae</taxon>
        <taxon>Nocardia</taxon>
    </lineage>
</organism>
<dbReference type="AlphaFoldDB" id="A0A7X6LZW4"/>
<accession>A0A7X6LZW4</accession>
<comment type="caution">
    <text evidence="1">The sequence shown here is derived from an EMBL/GenBank/DDBJ whole genome shotgun (WGS) entry which is preliminary data.</text>
</comment>